<comment type="pathway">
    <text evidence="1 9">Polyol metabolism; glycerol degradation via glycerol kinase pathway; sn-glycerol 3-phosphate from glycerol: step 1/1.</text>
</comment>
<feature type="binding site" evidence="9">
    <location>
        <position position="244"/>
    </location>
    <ligand>
        <name>glycerol</name>
        <dbReference type="ChEBI" id="CHEBI:17754"/>
    </ligand>
</feature>
<dbReference type="GO" id="GO:0006072">
    <property type="term" value="P:glycerol-3-phosphate metabolic process"/>
    <property type="evidence" value="ECO:0007669"/>
    <property type="project" value="InterPro"/>
</dbReference>
<comment type="activity regulation">
    <text evidence="9">Inhibited by fructose 1,6-bisphosphate (FBP).</text>
</comment>
<feature type="binding site" evidence="9">
    <location>
        <position position="84"/>
    </location>
    <ligand>
        <name>sn-glycerol 3-phosphate</name>
        <dbReference type="ChEBI" id="CHEBI:57597"/>
    </ligand>
</feature>
<evidence type="ECO:0000256" key="8">
    <source>
        <dbReference type="ARBA" id="ARBA00052101"/>
    </source>
</evidence>
<feature type="binding site" evidence="9">
    <location>
        <position position="16"/>
    </location>
    <ligand>
        <name>ATP</name>
        <dbReference type="ChEBI" id="CHEBI:30616"/>
    </ligand>
</feature>
<feature type="binding site" evidence="9">
    <location>
        <position position="410"/>
    </location>
    <ligand>
        <name>ATP</name>
        <dbReference type="ChEBI" id="CHEBI:30616"/>
    </ligand>
</feature>
<feature type="binding site" evidence="9">
    <location>
        <position position="410"/>
    </location>
    <ligand>
        <name>ADP</name>
        <dbReference type="ChEBI" id="CHEBI:456216"/>
    </ligand>
</feature>
<feature type="binding site" evidence="9">
    <location>
        <position position="14"/>
    </location>
    <ligand>
        <name>ATP</name>
        <dbReference type="ChEBI" id="CHEBI:30616"/>
    </ligand>
</feature>
<sequence length="498" mass="54455">MKKTKFILALDQGTTSSRAILFDHSGQIRGVAQREFRQILPQPGHVEHDPEEIWSSQLAVARQVMEEAKLTHDDIAAIGITNQRETVVVWDRETGKPIQNAIVWQSRITADLCDQLTRDGMADTFRNKTGLLIDPYFSGTKIKYILDRHTGLRARAERGEVLFGTVDSFLLWRLTGGKHVTDYSNASRTLLYNIHDLDWDDELLTALDIPRAMLPEVLPSSGSFGETKDEFFGGPIAIAGVAGDQQAATFGQGCFEEGSAKNTYGTGCFMLMNIGETPELSDNRLLTTIGWGIDGKVTYCLEGSVFVAGAIVQWLRDGLGIIAESGDVEALASKVDGADDVIVVPALVGLGAPHWDPHARGAILGISRGTTAAHIARASIESMAFQTRDVLDAMQQDAGTKLKILKVDGGACCNDALMQFQADILDTVVQRPKVSETTALGAAYLAGLAVGYWKNLKAVKENWALDREFTPAMDSKIRESRYHKWQTAVERSKGWANS</sequence>
<dbReference type="OrthoDB" id="9805576at2"/>
<organism evidence="13 14">
    <name type="scientific">Rosistilla ulvae</name>
    <dbReference type="NCBI Taxonomy" id="1930277"/>
    <lineage>
        <taxon>Bacteria</taxon>
        <taxon>Pseudomonadati</taxon>
        <taxon>Planctomycetota</taxon>
        <taxon>Planctomycetia</taxon>
        <taxon>Pirellulales</taxon>
        <taxon>Pirellulaceae</taxon>
        <taxon>Rosistilla</taxon>
    </lineage>
</organism>
<evidence type="ECO:0000259" key="12">
    <source>
        <dbReference type="Pfam" id="PF02782"/>
    </source>
</evidence>
<feature type="binding site" evidence="9">
    <location>
        <position position="15"/>
    </location>
    <ligand>
        <name>ATP</name>
        <dbReference type="ChEBI" id="CHEBI:30616"/>
    </ligand>
</feature>
<dbReference type="GO" id="GO:0005829">
    <property type="term" value="C:cytosol"/>
    <property type="evidence" value="ECO:0007669"/>
    <property type="project" value="TreeGrafter"/>
</dbReference>
<feature type="binding site" evidence="9">
    <location>
        <position position="245"/>
    </location>
    <ligand>
        <name>glycerol</name>
        <dbReference type="ChEBI" id="CHEBI:17754"/>
    </ligand>
</feature>
<dbReference type="InterPro" id="IPR000577">
    <property type="entry name" value="Carb_kinase_FGGY"/>
</dbReference>
<evidence type="ECO:0000256" key="6">
    <source>
        <dbReference type="ARBA" id="ARBA00022798"/>
    </source>
</evidence>
<keyword evidence="3 9" id="KW-0808">Transferase</keyword>
<feature type="binding site" evidence="9">
    <location>
        <position position="84"/>
    </location>
    <ligand>
        <name>glycerol</name>
        <dbReference type="ChEBI" id="CHEBI:17754"/>
    </ligand>
</feature>
<feature type="binding site" evidence="9">
    <location>
        <position position="266"/>
    </location>
    <ligand>
        <name>ADP</name>
        <dbReference type="ChEBI" id="CHEBI:456216"/>
    </ligand>
</feature>
<dbReference type="AlphaFoldDB" id="A0A517M484"/>
<dbReference type="PROSITE" id="PS00445">
    <property type="entry name" value="FGGY_KINASES_2"/>
    <property type="match status" value="1"/>
</dbReference>
<dbReference type="Proteomes" id="UP000319557">
    <property type="component" value="Chromosome"/>
</dbReference>
<evidence type="ECO:0000313" key="14">
    <source>
        <dbReference type="Proteomes" id="UP000319557"/>
    </source>
</evidence>
<reference evidence="13 14" key="1">
    <citation type="submission" date="2019-02" db="EMBL/GenBank/DDBJ databases">
        <title>Deep-cultivation of Planctomycetes and their phenomic and genomic characterization uncovers novel biology.</title>
        <authorList>
            <person name="Wiegand S."/>
            <person name="Jogler M."/>
            <person name="Boedeker C."/>
            <person name="Pinto D."/>
            <person name="Vollmers J."/>
            <person name="Rivas-Marin E."/>
            <person name="Kohn T."/>
            <person name="Peeters S.H."/>
            <person name="Heuer A."/>
            <person name="Rast P."/>
            <person name="Oberbeckmann S."/>
            <person name="Bunk B."/>
            <person name="Jeske O."/>
            <person name="Meyerdierks A."/>
            <person name="Storesund J.E."/>
            <person name="Kallscheuer N."/>
            <person name="Luecker S."/>
            <person name="Lage O.M."/>
            <person name="Pohl T."/>
            <person name="Merkel B.J."/>
            <person name="Hornburger P."/>
            <person name="Mueller R.-W."/>
            <person name="Bruemmer F."/>
            <person name="Labrenz M."/>
            <person name="Spormann A.M."/>
            <person name="Op den Camp H."/>
            <person name="Overmann J."/>
            <person name="Amann R."/>
            <person name="Jetten M.S.M."/>
            <person name="Mascher T."/>
            <person name="Medema M.H."/>
            <person name="Devos D.P."/>
            <person name="Kaster A.-K."/>
            <person name="Ovreas L."/>
            <person name="Rohde M."/>
            <person name="Galperin M.Y."/>
            <person name="Jogler C."/>
        </authorList>
    </citation>
    <scope>NUCLEOTIDE SEQUENCE [LARGE SCALE GENOMIC DNA]</scope>
    <source>
        <strain evidence="13 14">EC9</strain>
    </source>
</reference>
<feature type="binding site" evidence="9">
    <location>
        <position position="309"/>
    </location>
    <ligand>
        <name>ADP</name>
        <dbReference type="ChEBI" id="CHEBI:456216"/>
    </ligand>
</feature>
<feature type="binding site" evidence="9">
    <location>
        <position position="313"/>
    </location>
    <ligand>
        <name>ATP</name>
        <dbReference type="ChEBI" id="CHEBI:30616"/>
    </ligand>
</feature>
<dbReference type="SUPFAM" id="SSF53067">
    <property type="entry name" value="Actin-like ATPase domain"/>
    <property type="match status" value="2"/>
</dbReference>
<evidence type="ECO:0000256" key="10">
    <source>
        <dbReference type="RuleBase" id="RU003733"/>
    </source>
</evidence>
<feature type="binding site" evidence="9">
    <location>
        <position position="136"/>
    </location>
    <ligand>
        <name>glycerol</name>
        <dbReference type="ChEBI" id="CHEBI:17754"/>
    </ligand>
</feature>
<dbReference type="HAMAP" id="MF_00186">
    <property type="entry name" value="Glycerol_kin"/>
    <property type="match status" value="1"/>
</dbReference>
<dbReference type="CDD" id="cd07786">
    <property type="entry name" value="FGGY_EcGK_like"/>
    <property type="match status" value="1"/>
</dbReference>
<dbReference type="UniPathway" id="UPA00618">
    <property type="reaction ID" value="UER00672"/>
</dbReference>
<comment type="similarity">
    <text evidence="2 9 10">Belongs to the FGGY kinase family.</text>
</comment>
<feature type="binding site" evidence="9">
    <location>
        <position position="18"/>
    </location>
    <ligand>
        <name>ADP</name>
        <dbReference type="ChEBI" id="CHEBI:456216"/>
    </ligand>
</feature>
<feature type="binding site" evidence="9">
    <location>
        <position position="14"/>
    </location>
    <ligand>
        <name>ADP</name>
        <dbReference type="ChEBI" id="CHEBI:456216"/>
    </ligand>
</feature>
<evidence type="ECO:0000313" key="13">
    <source>
        <dbReference type="EMBL" id="QDS89678.1"/>
    </source>
</evidence>
<dbReference type="KEGG" id="ruv:EC9_38780"/>
<proteinExistence type="inferred from homology"/>
<feature type="binding site" evidence="9">
    <location>
        <position position="85"/>
    </location>
    <ligand>
        <name>sn-glycerol 3-phosphate</name>
        <dbReference type="ChEBI" id="CHEBI:57597"/>
    </ligand>
</feature>
<feature type="binding site" evidence="9">
    <location>
        <position position="85"/>
    </location>
    <ligand>
        <name>glycerol</name>
        <dbReference type="ChEBI" id="CHEBI:17754"/>
    </ligand>
</feature>
<evidence type="ECO:0000256" key="1">
    <source>
        <dbReference type="ARBA" id="ARBA00005190"/>
    </source>
</evidence>
<evidence type="ECO:0000256" key="5">
    <source>
        <dbReference type="ARBA" id="ARBA00022777"/>
    </source>
</evidence>
<dbReference type="Pfam" id="PF02782">
    <property type="entry name" value="FGGY_C"/>
    <property type="match status" value="1"/>
</dbReference>
<evidence type="ECO:0000256" key="3">
    <source>
        <dbReference type="ARBA" id="ARBA00022679"/>
    </source>
</evidence>
<evidence type="ECO:0000259" key="11">
    <source>
        <dbReference type="Pfam" id="PF00370"/>
    </source>
</evidence>
<dbReference type="FunFam" id="3.30.420.40:FF:000007">
    <property type="entry name" value="Glycerol kinase"/>
    <property type="match status" value="1"/>
</dbReference>
<feature type="binding site" evidence="9">
    <location>
        <position position="14"/>
    </location>
    <ligand>
        <name>sn-glycerol 3-phosphate</name>
        <dbReference type="ChEBI" id="CHEBI:57597"/>
    </ligand>
</feature>
<dbReference type="InterPro" id="IPR018485">
    <property type="entry name" value="FGGY_C"/>
</dbReference>
<dbReference type="InterPro" id="IPR005999">
    <property type="entry name" value="Glycerol_kin"/>
</dbReference>
<keyword evidence="6 9" id="KW-0319">Glycerol metabolism</keyword>
<dbReference type="RefSeq" id="WP_145347540.1">
    <property type="nucleotide sequence ID" value="NZ_CP036261.1"/>
</dbReference>
<accession>A0A517M484</accession>
<feature type="binding site" evidence="9">
    <location>
        <position position="244"/>
    </location>
    <ligand>
        <name>sn-glycerol 3-phosphate</name>
        <dbReference type="ChEBI" id="CHEBI:57597"/>
    </ligand>
</feature>
<dbReference type="PANTHER" id="PTHR10196:SF69">
    <property type="entry name" value="GLYCEROL KINASE"/>
    <property type="match status" value="1"/>
</dbReference>
<comment type="function">
    <text evidence="9">Key enzyme in the regulation of glycerol uptake and metabolism. Catalyzes the phosphorylation of glycerol to yield sn-glycerol 3-phosphate.</text>
</comment>
<feature type="binding site" evidence="9">
    <location>
        <position position="136"/>
    </location>
    <ligand>
        <name>sn-glycerol 3-phosphate</name>
        <dbReference type="ChEBI" id="CHEBI:57597"/>
    </ligand>
</feature>
<dbReference type="InterPro" id="IPR018484">
    <property type="entry name" value="FGGY_N"/>
</dbReference>
<dbReference type="PIRSF" id="PIRSF000538">
    <property type="entry name" value="GlpK"/>
    <property type="match status" value="1"/>
</dbReference>
<evidence type="ECO:0000256" key="7">
    <source>
        <dbReference type="ARBA" id="ARBA00022840"/>
    </source>
</evidence>
<feature type="binding site" evidence="9">
    <location>
        <position position="414"/>
    </location>
    <ligand>
        <name>ADP</name>
        <dbReference type="ChEBI" id="CHEBI:456216"/>
    </ligand>
</feature>
<comment type="catalytic activity">
    <reaction evidence="8 9">
        <text>glycerol + ATP = sn-glycerol 3-phosphate + ADP + H(+)</text>
        <dbReference type="Rhea" id="RHEA:21644"/>
        <dbReference type="ChEBI" id="CHEBI:15378"/>
        <dbReference type="ChEBI" id="CHEBI:17754"/>
        <dbReference type="ChEBI" id="CHEBI:30616"/>
        <dbReference type="ChEBI" id="CHEBI:57597"/>
        <dbReference type="ChEBI" id="CHEBI:456216"/>
        <dbReference type="EC" id="2.7.1.30"/>
    </reaction>
</comment>
<dbReference type="NCBIfam" id="TIGR01311">
    <property type="entry name" value="glycerol_kin"/>
    <property type="match status" value="1"/>
</dbReference>
<evidence type="ECO:0000256" key="4">
    <source>
        <dbReference type="ARBA" id="ARBA00022741"/>
    </source>
</evidence>
<keyword evidence="5 9" id="KW-0418">Kinase</keyword>
<keyword evidence="14" id="KW-1185">Reference proteome</keyword>
<dbReference type="GO" id="GO:0004370">
    <property type="term" value="F:glycerol kinase activity"/>
    <property type="evidence" value="ECO:0007669"/>
    <property type="project" value="UniProtKB-UniRule"/>
</dbReference>
<feature type="domain" description="Carbohydrate kinase FGGY N-terminal" evidence="11">
    <location>
        <begin position="7"/>
        <end position="251"/>
    </location>
</feature>
<feature type="binding site" evidence="9">
    <location>
        <position position="266"/>
    </location>
    <ligand>
        <name>ATP</name>
        <dbReference type="ChEBI" id="CHEBI:30616"/>
    </ligand>
</feature>
<dbReference type="InterPro" id="IPR018483">
    <property type="entry name" value="Carb_kinase_FGGY_CS"/>
</dbReference>
<dbReference type="Gene3D" id="3.30.420.40">
    <property type="match status" value="2"/>
</dbReference>
<dbReference type="GO" id="GO:0005524">
    <property type="term" value="F:ATP binding"/>
    <property type="evidence" value="ECO:0007669"/>
    <property type="project" value="UniProtKB-UniRule"/>
</dbReference>
<dbReference type="NCBIfam" id="NF000756">
    <property type="entry name" value="PRK00047.1"/>
    <property type="match status" value="1"/>
</dbReference>
<evidence type="ECO:0000256" key="2">
    <source>
        <dbReference type="ARBA" id="ARBA00009156"/>
    </source>
</evidence>
<dbReference type="EC" id="2.7.1.30" evidence="9"/>
<protein>
    <recommendedName>
        <fullName evidence="9">Glycerol kinase</fullName>
        <ecNumber evidence="9">2.7.1.30</ecNumber>
    </recommendedName>
    <alternativeName>
        <fullName evidence="9">ATP:glycerol 3-phosphotransferase</fullName>
    </alternativeName>
    <alternativeName>
        <fullName evidence="9">Glycerokinase</fullName>
        <shortName evidence="9">GK</shortName>
    </alternativeName>
</protein>
<keyword evidence="4 9" id="KW-0547">Nucleotide-binding</keyword>
<dbReference type="FunFam" id="3.30.420.40:FF:000008">
    <property type="entry name" value="Glycerol kinase"/>
    <property type="match status" value="1"/>
</dbReference>
<gene>
    <name evidence="9 13" type="primary">glpK</name>
    <name evidence="13" type="ORF">EC9_38780</name>
</gene>
<dbReference type="InterPro" id="IPR043129">
    <property type="entry name" value="ATPase_NBD"/>
</dbReference>
<dbReference type="Pfam" id="PF00370">
    <property type="entry name" value="FGGY_N"/>
    <property type="match status" value="1"/>
</dbReference>
<dbReference type="EMBL" id="CP036261">
    <property type="protein sequence ID" value="QDS89678.1"/>
    <property type="molecule type" value="Genomic_DNA"/>
</dbReference>
<feature type="binding site" evidence="9">
    <location>
        <position position="309"/>
    </location>
    <ligand>
        <name>ATP</name>
        <dbReference type="ChEBI" id="CHEBI:30616"/>
    </ligand>
</feature>
<dbReference type="PANTHER" id="PTHR10196">
    <property type="entry name" value="SUGAR KINASE"/>
    <property type="match status" value="1"/>
</dbReference>
<name>A0A517M484_9BACT</name>
<dbReference type="GO" id="GO:0019563">
    <property type="term" value="P:glycerol catabolic process"/>
    <property type="evidence" value="ECO:0007669"/>
    <property type="project" value="UniProtKB-UniRule"/>
</dbReference>
<keyword evidence="7 9" id="KW-0067">ATP-binding</keyword>
<feature type="domain" description="Carbohydrate kinase FGGY C-terminal" evidence="12">
    <location>
        <begin position="261"/>
        <end position="449"/>
    </location>
</feature>
<evidence type="ECO:0000256" key="9">
    <source>
        <dbReference type="HAMAP-Rule" id="MF_00186"/>
    </source>
</evidence>